<keyword evidence="5 14" id="KW-0808">Transferase</keyword>
<evidence type="ECO:0000259" key="16">
    <source>
        <dbReference type="Pfam" id="PF02751"/>
    </source>
</evidence>
<evidence type="ECO:0000256" key="11">
    <source>
        <dbReference type="ARBA" id="ARBA00023163"/>
    </source>
</evidence>
<dbReference type="InterPro" id="IPR009088">
    <property type="entry name" value="TFIIA_b-brl"/>
</dbReference>
<keyword evidence="14" id="KW-0735">Signal-anchor</keyword>
<evidence type="ECO:0000313" key="18">
    <source>
        <dbReference type="Proteomes" id="UP000075903"/>
    </source>
</evidence>
<dbReference type="FunFam" id="2.30.18.10:FF:000001">
    <property type="entry name" value="Transcription initiation factor IIA subunit 2"/>
    <property type="match status" value="1"/>
</dbReference>
<dbReference type="Gene3D" id="2.30.18.10">
    <property type="entry name" value="Transcription factor IIA (TFIIA), beta-barrel domain"/>
    <property type="match status" value="1"/>
</dbReference>
<dbReference type="Gene3D" id="1.10.287.190">
    <property type="entry name" value="Transcription factor IIA gamma subunit, alpha-helical domain"/>
    <property type="match status" value="1"/>
</dbReference>
<feature type="domain" description="Transcription initiation factor IIA gamma subunit C-terminal" evidence="16">
    <location>
        <begin position="61"/>
        <end position="101"/>
    </location>
</feature>
<sequence length="436" mass="50908">MTYQLYRNTTLGNTLQESLDELIQYGQITPQLAVRVLVQFDKSINAALSNRVKSRVTFKAAKLNTYRFCDNVWTLMLNDVEFREVHEFARVDKVKIVACDGKMQFKMCVTWKTVMLIALLLSCNEALYDWPTEETSKSILNSGYKEYEFELTQTNNLYRQDVLQKSCQYNITDDMMDRIEQLKQIPTDHLLIDREHKFLYCYVPKVACTNWKRVMMILINKWNGTDPLQIPADLAHSAGMFETFQSLSDDEKIAVLADYNRFILVRHPFERLLSAFRNKLEGNSKSAKYFQARIGRTIIKSFRLHATNESLINADDVQFNEFVQYLLTPDLSKSGNMSFNEHWEPISHLCHPCLVHYNVIGKYETLTDDSSLALHLAGAEGLNFPAVYKSSSTRERLKHYFNDIPTETLKRLYLLYEEDFKNFDYSLEEIFGYELV</sequence>
<dbReference type="Proteomes" id="UP000075903">
    <property type="component" value="Unassembled WGS sequence"/>
</dbReference>
<dbReference type="PANTHER" id="PTHR12137">
    <property type="entry name" value="CARBOHYDRATE SULFOTRANSFERASE"/>
    <property type="match status" value="1"/>
</dbReference>
<evidence type="ECO:0000256" key="14">
    <source>
        <dbReference type="RuleBase" id="RU364020"/>
    </source>
</evidence>
<comment type="subcellular location">
    <subcellularLocation>
        <location evidence="2 14">Golgi apparatus membrane</location>
        <topology evidence="2 14">Single-pass type II membrane protein</topology>
    </subcellularLocation>
    <subcellularLocation>
        <location evidence="1">Nucleus</location>
    </subcellularLocation>
</comment>
<accession>A0A182VN37</accession>
<comment type="similarity">
    <text evidence="3 14">Belongs to the sulfotransferase 2 family.</text>
</comment>
<dbReference type="AlphaFoldDB" id="A0A182VN37"/>
<evidence type="ECO:0000256" key="1">
    <source>
        <dbReference type="ARBA" id="ARBA00004123"/>
    </source>
</evidence>
<evidence type="ECO:0000313" key="17">
    <source>
        <dbReference type="EnsemblMetazoa" id="AMEM017786-PA"/>
    </source>
</evidence>
<dbReference type="InterPro" id="IPR005331">
    <property type="entry name" value="Sulfotransferase"/>
</dbReference>
<keyword evidence="18" id="KW-1185">Reference proteome</keyword>
<dbReference type="CDD" id="cd10145">
    <property type="entry name" value="TFIIA_gamma_N"/>
    <property type="match status" value="1"/>
</dbReference>
<dbReference type="EnsemblMetazoa" id="AMEM017786-RA">
    <property type="protein sequence ID" value="AMEM017786-PA"/>
    <property type="gene ID" value="AMEM017786"/>
</dbReference>
<feature type="domain" description="Transcription initiation factor IIA gamma subunit N-terminal" evidence="15">
    <location>
        <begin position="3"/>
        <end position="48"/>
    </location>
</feature>
<keyword evidence="6" id="KW-0812">Transmembrane</keyword>
<keyword evidence="7" id="KW-1133">Transmembrane helix</keyword>
<dbReference type="GO" id="GO:0005672">
    <property type="term" value="C:transcription factor TFIIA complex"/>
    <property type="evidence" value="ECO:0007669"/>
    <property type="project" value="InterPro"/>
</dbReference>
<evidence type="ECO:0000256" key="5">
    <source>
        <dbReference type="ARBA" id="ARBA00022679"/>
    </source>
</evidence>
<dbReference type="CDD" id="cd10014">
    <property type="entry name" value="TFIIA_gamma_C"/>
    <property type="match status" value="1"/>
</dbReference>
<dbReference type="GO" id="GO:0000139">
    <property type="term" value="C:Golgi membrane"/>
    <property type="evidence" value="ECO:0007669"/>
    <property type="project" value="UniProtKB-SubCell"/>
</dbReference>
<dbReference type="Pfam" id="PF03567">
    <property type="entry name" value="Sulfotransfer_2"/>
    <property type="match status" value="1"/>
</dbReference>
<dbReference type="InterPro" id="IPR018011">
    <property type="entry name" value="Carb_sulfotrans_8-10"/>
</dbReference>
<dbReference type="PANTHER" id="PTHR12137:SF54">
    <property type="entry name" value="CARBOHYDRATE SULFOTRANSFERASE"/>
    <property type="match status" value="1"/>
</dbReference>
<dbReference type="SUPFAM" id="SSF50784">
    <property type="entry name" value="Transcription factor IIA (TFIIA), beta-barrel domain"/>
    <property type="match status" value="1"/>
</dbReference>
<protein>
    <recommendedName>
        <fullName evidence="14">Carbohydrate sulfotransferase</fullName>
        <ecNumber evidence="14">2.8.2.-</ecNumber>
    </recommendedName>
</protein>
<dbReference type="Pfam" id="PF02268">
    <property type="entry name" value="TFIIA_gamma_N"/>
    <property type="match status" value="1"/>
</dbReference>
<dbReference type="GO" id="GO:0016051">
    <property type="term" value="P:carbohydrate biosynthetic process"/>
    <property type="evidence" value="ECO:0007669"/>
    <property type="project" value="InterPro"/>
</dbReference>
<evidence type="ECO:0000256" key="3">
    <source>
        <dbReference type="ARBA" id="ARBA00006339"/>
    </source>
</evidence>
<keyword evidence="13" id="KW-0539">Nucleus</keyword>
<organism evidence="17 18">
    <name type="scientific">Anopheles merus</name>
    <name type="common">Mosquito</name>
    <dbReference type="NCBI Taxonomy" id="30066"/>
    <lineage>
        <taxon>Eukaryota</taxon>
        <taxon>Metazoa</taxon>
        <taxon>Ecdysozoa</taxon>
        <taxon>Arthropoda</taxon>
        <taxon>Hexapoda</taxon>
        <taxon>Insecta</taxon>
        <taxon>Pterygota</taxon>
        <taxon>Neoptera</taxon>
        <taxon>Endopterygota</taxon>
        <taxon>Diptera</taxon>
        <taxon>Nematocera</taxon>
        <taxon>Culicoidea</taxon>
        <taxon>Culicidae</taxon>
        <taxon>Anophelinae</taxon>
        <taxon>Anopheles</taxon>
    </lineage>
</organism>
<dbReference type="GO" id="GO:0008146">
    <property type="term" value="F:sulfotransferase activity"/>
    <property type="evidence" value="ECO:0007669"/>
    <property type="project" value="InterPro"/>
</dbReference>
<reference evidence="17" key="1">
    <citation type="submission" date="2020-05" db="UniProtKB">
        <authorList>
            <consortium name="EnsemblMetazoa"/>
        </authorList>
    </citation>
    <scope>IDENTIFICATION</scope>
    <source>
        <strain evidence="17">MAF</strain>
    </source>
</reference>
<evidence type="ECO:0000256" key="6">
    <source>
        <dbReference type="ARBA" id="ARBA00022692"/>
    </source>
</evidence>
<evidence type="ECO:0000256" key="8">
    <source>
        <dbReference type="ARBA" id="ARBA00023015"/>
    </source>
</evidence>
<proteinExistence type="inferred from homology"/>
<keyword evidence="8" id="KW-0805">Transcription regulation</keyword>
<dbReference type="GO" id="GO:0006367">
    <property type="term" value="P:transcription initiation at RNA polymerase II promoter"/>
    <property type="evidence" value="ECO:0007669"/>
    <property type="project" value="InterPro"/>
</dbReference>
<dbReference type="VEuPathDB" id="VectorBase:AMEM017786"/>
<evidence type="ECO:0000259" key="15">
    <source>
        <dbReference type="Pfam" id="PF02268"/>
    </source>
</evidence>
<keyword evidence="12 14" id="KW-0325">Glycoprotein</keyword>
<comment type="similarity">
    <text evidence="4">Belongs to the TFIIA subunit 2 family.</text>
</comment>
<dbReference type="VEuPathDB" id="VectorBase:AMEM21_012907"/>
<dbReference type="STRING" id="30066.A0A182VN37"/>
<keyword evidence="10" id="KW-0472">Membrane</keyword>
<evidence type="ECO:0000256" key="13">
    <source>
        <dbReference type="ARBA" id="ARBA00023242"/>
    </source>
</evidence>
<keyword evidence="9 14" id="KW-0333">Golgi apparatus</keyword>
<evidence type="ECO:0000256" key="9">
    <source>
        <dbReference type="ARBA" id="ARBA00023034"/>
    </source>
</evidence>
<dbReference type="InterPro" id="IPR015872">
    <property type="entry name" value="TFIIA_gsu_N"/>
</dbReference>
<name>A0A182VN37_ANOME</name>
<evidence type="ECO:0000256" key="4">
    <source>
        <dbReference type="ARBA" id="ARBA00007675"/>
    </source>
</evidence>
<keyword evidence="14" id="KW-0119">Carbohydrate metabolism</keyword>
<dbReference type="InterPro" id="IPR015871">
    <property type="entry name" value="TFIIA_gsu_C"/>
</dbReference>
<dbReference type="FunFam" id="1.10.287.190:FF:000001">
    <property type="entry name" value="Transcription initiation factor IIA subunit 2"/>
    <property type="match status" value="1"/>
</dbReference>
<evidence type="ECO:0000256" key="12">
    <source>
        <dbReference type="ARBA" id="ARBA00023180"/>
    </source>
</evidence>
<dbReference type="EC" id="2.8.2.-" evidence="14"/>
<evidence type="ECO:0000256" key="7">
    <source>
        <dbReference type="ARBA" id="ARBA00022989"/>
    </source>
</evidence>
<evidence type="ECO:0000256" key="10">
    <source>
        <dbReference type="ARBA" id="ARBA00023136"/>
    </source>
</evidence>
<evidence type="ECO:0000256" key="2">
    <source>
        <dbReference type="ARBA" id="ARBA00004323"/>
    </source>
</evidence>
<dbReference type="InterPro" id="IPR009083">
    <property type="entry name" value="TFIIA_a-hlx"/>
</dbReference>
<dbReference type="VEuPathDB" id="VectorBase:AMEM21_006540"/>
<dbReference type="SUPFAM" id="SSF47396">
    <property type="entry name" value="Transcription factor IIA (TFIIA), alpha-helical domain"/>
    <property type="match status" value="1"/>
</dbReference>
<dbReference type="Pfam" id="PF02751">
    <property type="entry name" value="TFIIA_gamma_C"/>
    <property type="match status" value="1"/>
</dbReference>
<keyword evidence="11" id="KW-0804">Transcription</keyword>